<keyword evidence="3" id="KW-1185">Reference proteome</keyword>
<evidence type="ECO:0000313" key="3">
    <source>
        <dbReference type="Proteomes" id="UP000554482"/>
    </source>
</evidence>
<sequence>MEIGHSVGETSNDIESSNPSTAKSNRRFSKVWDLFVDLPLAADKIPRSKCRRCGQIYITKTKFGT</sequence>
<protein>
    <recommendedName>
        <fullName evidence="4">BED-type domain-containing protein</fullName>
    </recommendedName>
</protein>
<dbReference type="EMBL" id="JABWDY010044617">
    <property type="protein sequence ID" value="KAF5175008.1"/>
    <property type="molecule type" value="Genomic_DNA"/>
</dbReference>
<feature type="non-terminal residue" evidence="2">
    <location>
        <position position="65"/>
    </location>
</feature>
<proteinExistence type="predicted"/>
<feature type="compositionally biased region" description="Polar residues" evidence="1">
    <location>
        <begin position="8"/>
        <end position="23"/>
    </location>
</feature>
<name>A0A7J6UR45_THATH</name>
<dbReference type="Proteomes" id="UP000554482">
    <property type="component" value="Unassembled WGS sequence"/>
</dbReference>
<evidence type="ECO:0000256" key="1">
    <source>
        <dbReference type="SAM" id="MobiDB-lite"/>
    </source>
</evidence>
<feature type="region of interest" description="Disordered" evidence="1">
    <location>
        <begin position="1"/>
        <end position="25"/>
    </location>
</feature>
<organism evidence="2 3">
    <name type="scientific">Thalictrum thalictroides</name>
    <name type="common">Rue-anemone</name>
    <name type="synonym">Anemone thalictroides</name>
    <dbReference type="NCBI Taxonomy" id="46969"/>
    <lineage>
        <taxon>Eukaryota</taxon>
        <taxon>Viridiplantae</taxon>
        <taxon>Streptophyta</taxon>
        <taxon>Embryophyta</taxon>
        <taxon>Tracheophyta</taxon>
        <taxon>Spermatophyta</taxon>
        <taxon>Magnoliopsida</taxon>
        <taxon>Ranunculales</taxon>
        <taxon>Ranunculaceae</taxon>
        <taxon>Thalictroideae</taxon>
        <taxon>Thalictrum</taxon>
    </lineage>
</organism>
<gene>
    <name evidence="2" type="ORF">FRX31_035406</name>
</gene>
<accession>A0A7J6UR45</accession>
<evidence type="ECO:0000313" key="2">
    <source>
        <dbReference type="EMBL" id="KAF5175008.1"/>
    </source>
</evidence>
<comment type="caution">
    <text evidence="2">The sequence shown here is derived from an EMBL/GenBank/DDBJ whole genome shotgun (WGS) entry which is preliminary data.</text>
</comment>
<reference evidence="2 3" key="1">
    <citation type="submission" date="2020-06" db="EMBL/GenBank/DDBJ databases">
        <title>Transcriptomic and genomic resources for Thalictrum thalictroides and T. hernandezii: Facilitating candidate gene discovery in an emerging model plant lineage.</title>
        <authorList>
            <person name="Arias T."/>
            <person name="Riano-Pachon D.M."/>
            <person name="Di Stilio V.S."/>
        </authorList>
    </citation>
    <scope>NUCLEOTIDE SEQUENCE [LARGE SCALE GENOMIC DNA]</scope>
    <source>
        <strain evidence="3">cv. WT478/WT964</strain>
        <tissue evidence="2">Leaves</tissue>
    </source>
</reference>
<evidence type="ECO:0008006" key="4">
    <source>
        <dbReference type="Google" id="ProtNLM"/>
    </source>
</evidence>
<dbReference type="AlphaFoldDB" id="A0A7J6UR45"/>